<keyword evidence="1" id="KW-0489">Methyltransferase</keyword>
<organism evidence="1 2">
    <name type="scientific">Intestinimonas massiliensis</name>
    <name type="common">ex Afouda et al. 2020</name>
    <dbReference type="NCBI Taxonomy" id="1673721"/>
    <lineage>
        <taxon>Bacteria</taxon>
        <taxon>Bacillati</taxon>
        <taxon>Bacillota</taxon>
        <taxon>Clostridia</taxon>
        <taxon>Eubacteriales</taxon>
        <taxon>Intestinimonas</taxon>
    </lineage>
</organism>
<dbReference type="AlphaFoldDB" id="A0AAW5JR04"/>
<dbReference type="PANTHER" id="PTHR38451">
    <property type="entry name" value="TRNA (ADENINE(22)-N(1))-METHYLTRANSFERASE"/>
    <property type="match status" value="1"/>
</dbReference>
<evidence type="ECO:0000313" key="2">
    <source>
        <dbReference type="Proteomes" id="UP001204562"/>
    </source>
</evidence>
<dbReference type="Proteomes" id="UP001204562">
    <property type="component" value="Unassembled WGS sequence"/>
</dbReference>
<dbReference type="PANTHER" id="PTHR38451:SF1">
    <property type="entry name" value="TRNA (ADENINE(22)-N(1))-METHYLTRANSFERASE"/>
    <property type="match status" value="1"/>
</dbReference>
<dbReference type="InterPro" id="IPR029063">
    <property type="entry name" value="SAM-dependent_MTases_sf"/>
</dbReference>
<comment type="caution">
    <text evidence="1">The sequence shown here is derived from an EMBL/GenBank/DDBJ whole genome shotgun (WGS) entry which is preliminary data.</text>
</comment>
<protein>
    <submittedName>
        <fullName evidence="1">Class I SAM-dependent methyltransferase</fullName>
    </submittedName>
</protein>
<evidence type="ECO:0000313" key="1">
    <source>
        <dbReference type="EMBL" id="MCQ4771330.1"/>
    </source>
</evidence>
<name>A0AAW5JR04_9FIRM</name>
<dbReference type="InterPro" id="IPR006901">
    <property type="entry name" value="TrmK"/>
</dbReference>
<dbReference type="EMBL" id="JANFYS010000029">
    <property type="protein sequence ID" value="MCQ4771330.1"/>
    <property type="molecule type" value="Genomic_DNA"/>
</dbReference>
<accession>A0AAW5JR04</accession>
<proteinExistence type="predicted"/>
<dbReference type="CDD" id="cd02440">
    <property type="entry name" value="AdoMet_MTases"/>
    <property type="match status" value="1"/>
</dbReference>
<gene>
    <name evidence="1" type="ORF">NE579_12845</name>
</gene>
<dbReference type="GO" id="GO:0032259">
    <property type="term" value="P:methylation"/>
    <property type="evidence" value="ECO:0007669"/>
    <property type="project" value="UniProtKB-KW"/>
</dbReference>
<sequence length="237" mass="26887">MRPIMLTPRLMALSRQVPRGARFADVGTDHARLPVWLLEQGVIEQAIATDLREGPLQRARQTAARHGLTERISFRLGDGLAPVRPEEVDVIAIAGMGGETIASILETAAWTRKGEHTFLLQPMTSVPDLRLWLAGHGFSIQREELIREGETLYHTMQARPGPMLALSPGEAWAGRQYRGMDSPWRTEYLTLLLNRTSRALEGLRRSTKPGDAERLEELTERYADLARMKEEWDKWQR</sequence>
<dbReference type="GO" id="GO:0160105">
    <property type="term" value="F:tRNA (adenine(22)-N1)-methyltransferase activity"/>
    <property type="evidence" value="ECO:0007669"/>
    <property type="project" value="InterPro"/>
</dbReference>
<dbReference type="PIRSF" id="PIRSF018637">
    <property type="entry name" value="TrmK"/>
    <property type="match status" value="1"/>
</dbReference>
<reference evidence="1" key="1">
    <citation type="submission" date="2022-06" db="EMBL/GenBank/DDBJ databases">
        <title>Isolation of gut microbiota from human fecal samples.</title>
        <authorList>
            <person name="Pamer E.G."/>
            <person name="Barat B."/>
            <person name="Waligurski E."/>
            <person name="Medina S."/>
            <person name="Paddock L."/>
            <person name="Mostad J."/>
        </authorList>
    </citation>
    <scope>NUCLEOTIDE SEQUENCE</scope>
    <source>
        <strain evidence="1">DFI.9.91</strain>
    </source>
</reference>
<dbReference type="Gene3D" id="3.40.50.150">
    <property type="entry name" value="Vaccinia Virus protein VP39"/>
    <property type="match status" value="1"/>
</dbReference>
<dbReference type="SUPFAM" id="SSF53335">
    <property type="entry name" value="S-adenosyl-L-methionine-dependent methyltransferases"/>
    <property type="match status" value="1"/>
</dbReference>
<dbReference type="RefSeq" id="WP_256304535.1">
    <property type="nucleotide sequence ID" value="NZ_JANFYS010000029.1"/>
</dbReference>
<keyword evidence="1" id="KW-0808">Transferase</keyword>
<dbReference type="Pfam" id="PF12847">
    <property type="entry name" value="Methyltransf_18"/>
    <property type="match status" value="1"/>
</dbReference>